<reference evidence="3 4" key="1">
    <citation type="submission" date="2023-11" db="EMBL/GenBank/DDBJ databases">
        <title>Halocaridina rubra genome assembly.</title>
        <authorList>
            <person name="Smith C."/>
        </authorList>
    </citation>
    <scope>NUCLEOTIDE SEQUENCE [LARGE SCALE GENOMIC DNA]</scope>
    <source>
        <strain evidence="3">EP-1</strain>
        <tissue evidence="3">Whole</tissue>
    </source>
</reference>
<comment type="caution">
    <text evidence="3">The sequence shown here is derived from an EMBL/GenBank/DDBJ whole genome shotgun (WGS) entry which is preliminary data.</text>
</comment>
<evidence type="ECO:0000256" key="2">
    <source>
        <dbReference type="SAM" id="MobiDB-lite"/>
    </source>
</evidence>
<evidence type="ECO:0000313" key="4">
    <source>
        <dbReference type="Proteomes" id="UP001381693"/>
    </source>
</evidence>
<gene>
    <name evidence="3" type="ORF">SK128_009690</name>
</gene>
<keyword evidence="1" id="KW-0175">Coiled coil</keyword>
<feature type="region of interest" description="Disordered" evidence="2">
    <location>
        <begin position="306"/>
        <end position="329"/>
    </location>
</feature>
<feature type="coiled-coil region" evidence="1">
    <location>
        <begin position="364"/>
        <end position="401"/>
    </location>
</feature>
<name>A0AAN8XJX4_HALRR</name>
<organism evidence="3 4">
    <name type="scientific">Halocaridina rubra</name>
    <name type="common">Hawaiian red shrimp</name>
    <dbReference type="NCBI Taxonomy" id="373956"/>
    <lineage>
        <taxon>Eukaryota</taxon>
        <taxon>Metazoa</taxon>
        <taxon>Ecdysozoa</taxon>
        <taxon>Arthropoda</taxon>
        <taxon>Crustacea</taxon>
        <taxon>Multicrustacea</taxon>
        <taxon>Malacostraca</taxon>
        <taxon>Eumalacostraca</taxon>
        <taxon>Eucarida</taxon>
        <taxon>Decapoda</taxon>
        <taxon>Pleocyemata</taxon>
        <taxon>Caridea</taxon>
        <taxon>Atyoidea</taxon>
        <taxon>Atyidae</taxon>
        <taxon>Halocaridina</taxon>
    </lineage>
</organism>
<dbReference type="Proteomes" id="UP001381693">
    <property type="component" value="Unassembled WGS sequence"/>
</dbReference>
<keyword evidence="4" id="KW-1185">Reference proteome</keyword>
<protein>
    <recommendedName>
        <fullName evidence="5">BZIP domain-containing protein</fullName>
    </recommendedName>
</protein>
<dbReference type="EMBL" id="JAXCGZ010006681">
    <property type="protein sequence ID" value="KAK7079594.1"/>
    <property type="molecule type" value="Genomic_DNA"/>
</dbReference>
<dbReference type="Gene3D" id="1.20.5.170">
    <property type="match status" value="1"/>
</dbReference>
<feature type="compositionally biased region" description="Low complexity" evidence="2">
    <location>
        <begin position="193"/>
        <end position="212"/>
    </location>
</feature>
<evidence type="ECO:0008006" key="5">
    <source>
        <dbReference type="Google" id="ProtNLM"/>
    </source>
</evidence>
<dbReference type="AlphaFoldDB" id="A0AAN8XJX4"/>
<accession>A0AAN8XJX4</accession>
<evidence type="ECO:0000313" key="3">
    <source>
        <dbReference type="EMBL" id="KAK7079594.1"/>
    </source>
</evidence>
<feature type="region of interest" description="Disordered" evidence="2">
    <location>
        <begin position="185"/>
        <end position="214"/>
    </location>
</feature>
<proteinExistence type="predicted"/>
<evidence type="ECO:0000256" key="1">
    <source>
        <dbReference type="SAM" id="Coils"/>
    </source>
</evidence>
<sequence>MENKAFDLSDITLPENLDDILEHLMSDLAGTEIYWDPLATSRSTSTFLEAGTTLEDGSQTGVTLAEAGAMEFPSMSSSVSTSWCEHQPSSDDYSQLLQDTSSQTLSSHYERLSSLSDQRRTDLEVLHQNTPQVFSKNPYPVSTLPVQSTGAVRKEKMMKTKQSFAKVPKYTKDNLTSQETFLSEPLSFQQHDPSNPSPSSSFSHGTVTSSQSDACDANLPAQVQLQRLFPSFAGARDNTILQPSGYDQSQSFGSLFKDPCNSSQFTLGNELTYATTTPSTSLDPTTDDLRFSSQNFLTTEVPLSHTEHSYLSQPNPKDINKSQGPLDPEVSREMEDILSQPHSNLEQKYNEMRYQNNISSSRYRKNKSERNKRTRLELEELQKENERLTIKEAALQKLCDEMKEYLVPFYQKYIKNKKPE</sequence>